<accession>A0A7X5TMI6</accession>
<dbReference type="EMBL" id="PUJV01000017">
    <property type="protein sequence ID" value="NHB97549.1"/>
    <property type="molecule type" value="Genomic_DNA"/>
</dbReference>
<evidence type="ECO:0000313" key="2">
    <source>
        <dbReference type="Proteomes" id="UP000547931"/>
    </source>
</evidence>
<sequence length="76" mass="8288">MGGVHSPDTINSNLIALENHLKYIGHNEDPLSQAEAYGLALLFNSTLLDKYFQCISGSTQVNAIITQNTWVAKIAI</sequence>
<gene>
    <name evidence="1" type="ORF">C5470_14600</name>
</gene>
<protein>
    <submittedName>
        <fullName evidence="1">Uncharacterized protein</fullName>
    </submittedName>
</protein>
<proteinExistence type="predicted"/>
<name>A0A7X5TMI6_9GAMM</name>
<reference evidence="1 2" key="1">
    <citation type="submission" date="2018-02" db="EMBL/GenBank/DDBJ databases">
        <authorList>
            <person name="Machado R.A."/>
        </authorList>
    </citation>
    <scope>NUCLEOTIDE SEQUENCE [LARGE SCALE GENOMIC DNA]</scope>
    <source>
        <strain evidence="1 2">DSM 23271</strain>
    </source>
</reference>
<organism evidence="1 2">
    <name type="scientific">Photorhabdus stackebrandtii</name>
    <dbReference type="NCBI Taxonomy" id="1123042"/>
    <lineage>
        <taxon>Bacteria</taxon>
        <taxon>Pseudomonadati</taxon>
        <taxon>Pseudomonadota</taxon>
        <taxon>Gammaproteobacteria</taxon>
        <taxon>Enterobacterales</taxon>
        <taxon>Morganellaceae</taxon>
        <taxon>Photorhabdus</taxon>
    </lineage>
</organism>
<keyword evidence="2" id="KW-1185">Reference proteome</keyword>
<comment type="caution">
    <text evidence="1">The sequence shown here is derived from an EMBL/GenBank/DDBJ whole genome shotgun (WGS) entry which is preliminary data.</text>
</comment>
<evidence type="ECO:0000313" key="1">
    <source>
        <dbReference type="EMBL" id="NHB97549.1"/>
    </source>
</evidence>
<dbReference type="Proteomes" id="UP000547931">
    <property type="component" value="Unassembled WGS sequence"/>
</dbReference>
<dbReference type="AlphaFoldDB" id="A0A7X5TMI6"/>